<reference evidence="2" key="1">
    <citation type="journal article" date="2022" name="Nat. Commun.">
        <title>Chromosome evolution and the genetic basis of agronomically important traits in greater yam.</title>
        <authorList>
            <person name="Bredeson J.V."/>
            <person name="Lyons J.B."/>
            <person name="Oniyinde I.O."/>
            <person name="Okereke N.R."/>
            <person name="Kolade O."/>
            <person name="Nnabue I."/>
            <person name="Nwadili C.O."/>
            <person name="Hribova E."/>
            <person name="Parker M."/>
            <person name="Nwogha J."/>
            <person name="Shu S."/>
            <person name="Carlson J."/>
            <person name="Kariba R."/>
            <person name="Muthemba S."/>
            <person name="Knop K."/>
            <person name="Barton G.J."/>
            <person name="Sherwood A.V."/>
            <person name="Lopez-Montes A."/>
            <person name="Asiedu R."/>
            <person name="Jamnadass R."/>
            <person name="Muchugi A."/>
            <person name="Goodstein D."/>
            <person name="Egesi C.N."/>
            <person name="Featherston J."/>
            <person name="Asfaw A."/>
            <person name="Simpson G.G."/>
            <person name="Dolezel J."/>
            <person name="Hendre P.S."/>
            <person name="Van Deynze A."/>
            <person name="Kumar P.L."/>
            <person name="Obidiegwu J.E."/>
            <person name="Bhattacharjee R."/>
            <person name="Rokhsar D.S."/>
        </authorList>
    </citation>
    <scope>NUCLEOTIDE SEQUENCE [LARGE SCALE GENOMIC DNA]</scope>
    <source>
        <strain evidence="2">cv. TDa95/00328</strain>
    </source>
</reference>
<accession>A0ACB7VQ05</accession>
<comment type="caution">
    <text evidence="1">The sequence shown here is derived from an EMBL/GenBank/DDBJ whole genome shotgun (WGS) entry which is preliminary data.</text>
</comment>
<sequence>MPITHADLVMRQRRINENNAKLAQFLLVLSVLCGLLSFVLCLAGEAARSEVSWLIVDRACAYKNSGRTSLLCGVFAFVLLATAMFAEHACMLIAVTSPKPPAVVAWTAPEDPRPSQASKKLTMQACALIIATWVCFAIAELLLIISIGIESGHTSDWQKARLSCPAVRPGLYVAAGVFGLLTVLLGVGLYLTALRAQKLNQEEANMPPSNPPHFITPTAPPQTGLANKAPVPA</sequence>
<proteinExistence type="predicted"/>
<organism evidence="1 2">
    <name type="scientific">Dioscorea alata</name>
    <name type="common">Purple yam</name>
    <dbReference type="NCBI Taxonomy" id="55571"/>
    <lineage>
        <taxon>Eukaryota</taxon>
        <taxon>Viridiplantae</taxon>
        <taxon>Streptophyta</taxon>
        <taxon>Embryophyta</taxon>
        <taxon>Tracheophyta</taxon>
        <taxon>Spermatophyta</taxon>
        <taxon>Magnoliopsida</taxon>
        <taxon>Liliopsida</taxon>
        <taxon>Dioscoreales</taxon>
        <taxon>Dioscoreaceae</taxon>
        <taxon>Dioscorea</taxon>
    </lineage>
</organism>
<name>A0ACB7VQ05_DIOAL</name>
<dbReference type="EMBL" id="CM037017">
    <property type="protein sequence ID" value="KAH7676499.1"/>
    <property type="molecule type" value="Genomic_DNA"/>
</dbReference>
<protein>
    <submittedName>
        <fullName evidence="1">Modifying wall lignin-1/2 protein</fullName>
    </submittedName>
</protein>
<gene>
    <name evidence="1" type="ORF">IHE45_07G020400</name>
</gene>
<evidence type="ECO:0000313" key="1">
    <source>
        <dbReference type="EMBL" id="KAH7676499.1"/>
    </source>
</evidence>
<evidence type="ECO:0000313" key="2">
    <source>
        <dbReference type="Proteomes" id="UP000827976"/>
    </source>
</evidence>
<keyword evidence="2" id="KW-1185">Reference proteome</keyword>
<dbReference type="Proteomes" id="UP000827976">
    <property type="component" value="Chromosome 7"/>
</dbReference>